<organism evidence="2 3">
    <name type="scientific">Protopolystoma xenopodis</name>
    <dbReference type="NCBI Taxonomy" id="117903"/>
    <lineage>
        <taxon>Eukaryota</taxon>
        <taxon>Metazoa</taxon>
        <taxon>Spiralia</taxon>
        <taxon>Lophotrochozoa</taxon>
        <taxon>Platyhelminthes</taxon>
        <taxon>Monogenea</taxon>
        <taxon>Polyopisthocotylea</taxon>
        <taxon>Polystomatidea</taxon>
        <taxon>Polystomatidae</taxon>
        <taxon>Protopolystoma</taxon>
    </lineage>
</organism>
<dbReference type="Proteomes" id="UP000784294">
    <property type="component" value="Unassembled WGS sequence"/>
</dbReference>
<evidence type="ECO:0000313" key="3">
    <source>
        <dbReference type="Proteomes" id="UP000784294"/>
    </source>
</evidence>
<sequence length="108" mass="11309">MAASFACLCLSVLLHAWLVSLLNPPAGPTPGVNHSSKPVSATARANLPSVSRVELHTLLVHYAMTTHTPDQRVGQAVADSGSVSATDLSAHLHMCQHTHTHTTANLDG</sequence>
<dbReference type="AlphaFoldDB" id="A0A3S5A9U7"/>
<feature type="signal peptide" evidence="1">
    <location>
        <begin position="1"/>
        <end position="21"/>
    </location>
</feature>
<comment type="caution">
    <text evidence="2">The sequence shown here is derived from an EMBL/GenBank/DDBJ whole genome shotgun (WGS) entry which is preliminary data.</text>
</comment>
<accession>A0A3S5A9U7</accession>
<evidence type="ECO:0008006" key="4">
    <source>
        <dbReference type="Google" id="ProtNLM"/>
    </source>
</evidence>
<name>A0A3S5A9U7_9PLAT</name>
<proteinExistence type="predicted"/>
<dbReference type="EMBL" id="CAAALY010037540">
    <property type="protein sequence ID" value="VEL18556.1"/>
    <property type="molecule type" value="Genomic_DNA"/>
</dbReference>
<feature type="chain" id="PRO_5018759765" description="LisH domain-containing protein" evidence="1">
    <location>
        <begin position="22"/>
        <end position="108"/>
    </location>
</feature>
<keyword evidence="1" id="KW-0732">Signal</keyword>
<gene>
    <name evidence="2" type="ORF">PXEA_LOCUS11996</name>
</gene>
<evidence type="ECO:0000313" key="2">
    <source>
        <dbReference type="EMBL" id="VEL18556.1"/>
    </source>
</evidence>
<reference evidence="2" key="1">
    <citation type="submission" date="2018-11" db="EMBL/GenBank/DDBJ databases">
        <authorList>
            <consortium name="Pathogen Informatics"/>
        </authorList>
    </citation>
    <scope>NUCLEOTIDE SEQUENCE</scope>
</reference>
<keyword evidence="3" id="KW-1185">Reference proteome</keyword>
<evidence type="ECO:0000256" key="1">
    <source>
        <dbReference type="SAM" id="SignalP"/>
    </source>
</evidence>
<protein>
    <recommendedName>
        <fullName evidence="4">LisH domain-containing protein</fullName>
    </recommendedName>
</protein>